<dbReference type="Pfam" id="PF02145">
    <property type="entry name" value="Rap_GAP"/>
    <property type="match status" value="1"/>
</dbReference>
<keyword evidence="2" id="KW-0597">Phosphoprotein</keyword>
<feature type="domain" description="Rap-GAP" evidence="5">
    <location>
        <begin position="399"/>
        <end position="617"/>
    </location>
</feature>
<dbReference type="FunFam" id="3.40.50.11210:FF:000002">
    <property type="entry name" value="Signal-induced proliferation-associated 1-like protein 1"/>
    <property type="match status" value="1"/>
</dbReference>
<reference evidence="7" key="1">
    <citation type="submission" date="2025-08" db="UniProtKB">
        <authorList>
            <consortium name="RefSeq"/>
        </authorList>
    </citation>
    <scope>IDENTIFICATION</scope>
    <source>
        <tissue evidence="7">Sperm</tissue>
    </source>
</reference>
<accession>A0AAJ7TKA9</accession>
<dbReference type="GO" id="GO:0005096">
    <property type="term" value="F:GTPase activator activity"/>
    <property type="evidence" value="ECO:0007669"/>
    <property type="project" value="UniProtKB-KW"/>
</dbReference>
<protein>
    <submittedName>
        <fullName evidence="7">Signal-induced proliferation-associated 1-like protein 2</fullName>
    </submittedName>
</protein>
<dbReference type="InterPro" id="IPR035974">
    <property type="entry name" value="Rap/Ran-GAP_sf"/>
</dbReference>
<feature type="region of interest" description="Disordered" evidence="4">
    <location>
        <begin position="172"/>
        <end position="208"/>
    </location>
</feature>
<dbReference type="PANTHER" id="PTHR15711:SF22">
    <property type="entry name" value="RAP-GAP DOMAIN-CONTAINING PROTEIN"/>
    <property type="match status" value="1"/>
</dbReference>
<evidence type="ECO:0000256" key="1">
    <source>
        <dbReference type="ARBA" id="ARBA00022468"/>
    </source>
</evidence>
<dbReference type="Proteomes" id="UP001318040">
    <property type="component" value="Chromosome 29"/>
</dbReference>
<name>A0AAJ7TKA9_PETMA</name>
<dbReference type="RefSeq" id="XP_032818490.1">
    <property type="nucleotide sequence ID" value="XM_032962599.1"/>
</dbReference>
<gene>
    <name evidence="7" type="primary">LOC116947156</name>
</gene>
<evidence type="ECO:0000256" key="4">
    <source>
        <dbReference type="SAM" id="MobiDB-lite"/>
    </source>
</evidence>
<dbReference type="SUPFAM" id="SSF111347">
    <property type="entry name" value="Rap/Ran-GAP"/>
    <property type="match status" value="1"/>
</dbReference>
<dbReference type="GO" id="GO:0051056">
    <property type="term" value="P:regulation of small GTPase mediated signal transduction"/>
    <property type="evidence" value="ECO:0007669"/>
    <property type="project" value="InterPro"/>
</dbReference>
<dbReference type="InterPro" id="IPR000331">
    <property type="entry name" value="Rap/Ran_GAP_dom"/>
</dbReference>
<evidence type="ECO:0000256" key="2">
    <source>
        <dbReference type="ARBA" id="ARBA00022553"/>
    </source>
</evidence>
<feature type="compositionally biased region" description="Low complexity" evidence="4">
    <location>
        <begin position="174"/>
        <end position="183"/>
    </location>
</feature>
<feature type="compositionally biased region" description="Basic and acidic residues" evidence="4">
    <location>
        <begin position="66"/>
        <end position="75"/>
    </location>
</feature>
<evidence type="ECO:0000259" key="5">
    <source>
        <dbReference type="PROSITE" id="PS50085"/>
    </source>
</evidence>
<dbReference type="GO" id="GO:0005737">
    <property type="term" value="C:cytoplasm"/>
    <property type="evidence" value="ECO:0007669"/>
    <property type="project" value="TreeGrafter"/>
</dbReference>
<feature type="region of interest" description="Disordered" evidence="4">
    <location>
        <begin position="1"/>
        <end position="131"/>
    </location>
</feature>
<evidence type="ECO:0000313" key="6">
    <source>
        <dbReference type="Proteomes" id="UP001318040"/>
    </source>
</evidence>
<dbReference type="PROSITE" id="PS50085">
    <property type="entry name" value="RAPGAP"/>
    <property type="match status" value="1"/>
</dbReference>
<keyword evidence="3" id="KW-0175">Coiled coil</keyword>
<dbReference type="Gene3D" id="3.40.50.11210">
    <property type="entry name" value="Rap/Ran-GAP"/>
    <property type="match status" value="1"/>
</dbReference>
<keyword evidence="1" id="KW-0343">GTPase activation</keyword>
<dbReference type="KEGG" id="pmrn:116947156"/>
<proteinExistence type="predicted"/>
<dbReference type="AlphaFoldDB" id="A0AAJ7TKA9"/>
<organism evidence="6 7">
    <name type="scientific">Petromyzon marinus</name>
    <name type="common">Sea lamprey</name>
    <dbReference type="NCBI Taxonomy" id="7757"/>
    <lineage>
        <taxon>Eukaryota</taxon>
        <taxon>Metazoa</taxon>
        <taxon>Chordata</taxon>
        <taxon>Craniata</taxon>
        <taxon>Vertebrata</taxon>
        <taxon>Cyclostomata</taxon>
        <taxon>Hyperoartia</taxon>
        <taxon>Petromyzontiformes</taxon>
        <taxon>Petromyzontidae</taxon>
        <taxon>Petromyzon</taxon>
    </lineage>
</organism>
<feature type="compositionally biased region" description="Basic and acidic residues" evidence="4">
    <location>
        <begin position="104"/>
        <end position="115"/>
    </location>
</feature>
<dbReference type="InterPro" id="IPR050989">
    <property type="entry name" value="Rap1_Ran_GAP"/>
</dbReference>
<keyword evidence="6" id="KW-1185">Reference proteome</keyword>
<dbReference type="PANTHER" id="PTHR15711">
    <property type="entry name" value="RAP GTPASE-ACTIVATING PROTEIN"/>
    <property type="match status" value="1"/>
</dbReference>
<sequence>MNEHAPLKSSSPAKKGLHLGRSIKGSLAQAPCPRDAADGAQRPATVFPEPQSPKARSSVSAWPPGKEPRASDKSAKTRLSKYNSDPSHNAAFRTKQISLKKKIHDCGSKSTESSHRPGAVEAQGSAWDDGAGVSPGASRRCFAHYDVQSILFRADEDTDTSCGLAASQNMTTGASAASQPSSPLLNREPNATFPPAEEDDGGDGKSNDLLLSCTNFLNEIGPEEERCVHLRGGGGGTPSTAYPGSCRTDASVAVLEPESESGQEPEPQSPFCIEHEDVGARYYRKFFYQREHQNYVGVSERLGPVVVSLLREQIASGEDVSSPQATPQFLYRIIVRRSQLYTLRGAVMEEAVASAARHGTPRGLPARDVLEATLPELHAQQGLRGLKLAANTHKLADSLLRIDEQELCSQLKVGIMYCRAGQSSEDEMYNNEDAGPALTEFLHLLGDCVRLKGFNKFRAQLDNKMDSTGTHSLYTTFQGYEIMFHVSTMLPYMPNDRQQVLRKRHIGNDIVTVIFQEPGSLPFTARCVRSQFQHVFIVVRVVTEPGEPAGSYRVAVSRSKGVPAFGPQLPQGGSFRDPSVFRAFLLTKIVNAEKAAHKCEKFHAMATRARHESLRELAEKSVTTTALDANTRFAFPLNPWRKEKLLPRPRAELLSRGALVWDVLARDFCSSCADDEDCDDVPCFLALSASSLVLVEKASGRVVFHRAIAQVLGWTPGQRSLRIEFEEGGSLRLASSQKYCDEISGIVQRLEVLCTPLRSYGNQSVQQG</sequence>
<dbReference type="Pfam" id="PF21022">
    <property type="entry name" value="Rap-GAP_dimer"/>
    <property type="match status" value="1"/>
</dbReference>
<evidence type="ECO:0000313" key="7">
    <source>
        <dbReference type="RefSeq" id="XP_032818490.1"/>
    </source>
</evidence>
<evidence type="ECO:0000256" key="3">
    <source>
        <dbReference type="ARBA" id="ARBA00023054"/>
    </source>
</evidence>